<dbReference type="Proteomes" id="UP001595823">
    <property type="component" value="Unassembled WGS sequence"/>
</dbReference>
<dbReference type="RefSeq" id="WP_380625217.1">
    <property type="nucleotide sequence ID" value="NZ_JBHSDK010000061.1"/>
</dbReference>
<keyword evidence="2 4" id="KW-0238">DNA-binding</keyword>
<dbReference type="PANTHER" id="PTHR30055:SF239">
    <property type="entry name" value="TRANSCRIPTIONAL REGULATORY PROTEIN"/>
    <property type="match status" value="1"/>
</dbReference>
<reference evidence="7" key="1">
    <citation type="journal article" date="2019" name="Int. J. Syst. Evol. Microbiol.">
        <title>The Global Catalogue of Microorganisms (GCM) 10K type strain sequencing project: providing services to taxonomists for standard genome sequencing and annotation.</title>
        <authorList>
            <consortium name="The Broad Institute Genomics Platform"/>
            <consortium name="The Broad Institute Genome Sequencing Center for Infectious Disease"/>
            <person name="Wu L."/>
            <person name="Ma J."/>
        </authorList>
    </citation>
    <scope>NUCLEOTIDE SEQUENCE [LARGE SCALE GENOMIC DNA]</scope>
    <source>
        <strain evidence="7">IBRC-M 10908</strain>
    </source>
</reference>
<proteinExistence type="predicted"/>
<evidence type="ECO:0000256" key="3">
    <source>
        <dbReference type="ARBA" id="ARBA00023163"/>
    </source>
</evidence>
<dbReference type="SUPFAM" id="SSF46689">
    <property type="entry name" value="Homeodomain-like"/>
    <property type="match status" value="1"/>
</dbReference>
<accession>A0ABV8U4V1</accession>
<dbReference type="InterPro" id="IPR036271">
    <property type="entry name" value="Tet_transcr_reg_TetR-rel_C_sf"/>
</dbReference>
<sequence>MPRAGLTRDSVIESAAALADERGLDRLSMSALARELGVKDASLYGHVKSLADLKLGIALSTAAASAERLAAALAGLSGADALRAFANDYRAFAREHPGRHAATRLPVPLDEVSDLAVFRRYVDLVHSVLRGYGLDEPDRTDAVRFIRSMVDGFTGLEASGGFNDPRAADESWQACVEALDAALTHWPIRTAP</sequence>
<dbReference type="PANTHER" id="PTHR30055">
    <property type="entry name" value="HTH-TYPE TRANSCRIPTIONAL REGULATOR RUTR"/>
    <property type="match status" value="1"/>
</dbReference>
<evidence type="ECO:0000313" key="7">
    <source>
        <dbReference type="Proteomes" id="UP001595823"/>
    </source>
</evidence>
<keyword evidence="7" id="KW-1185">Reference proteome</keyword>
<dbReference type="InterPro" id="IPR009057">
    <property type="entry name" value="Homeodomain-like_sf"/>
</dbReference>
<dbReference type="PROSITE" id="PS50977">
    <property type="entry name" value="HTH_TETR_2"/>
    <property type="match status" value="1"/>
</dbReference>
<dbReference type="Gene3D" id="1.10.10.60">
    <property type="entry name" value="Homeodomain-like"/>
    <property type="match status" value="1"/>
</dbReference>
<dbReference type="SUPFAM" id="SSF48498">
    <property type="entry name" value="Tetracyclin repressor-like, C-terminal domain"/>
    <property type="match status" value="1"/>
</dbReference>
<feature type="domain" description="HTH tetR-type" evidence="5">
    <location>
        <begin position="5"/>
        <end position="65"/>
    </location>
</feature>
<gene>
    <name evidence="6" type="ORF">ACFPET_21805</name>
</gene>
<dbReference type="Pfam" id="PF00440">
    <property type="entry name" value="TetR_N"/>
    <property type="match status" value="1"/>
</dbReference>
<dbReference type="Gene3D" id="1.10.357.10">
    <property type="entry name" value="Tetracycline Repressor, domain 2"/>
    <property type="match status" value="1"/>
</dbReference>
<protein>
    <submittedName>
        <fullName evidence="6">TetR/AcrR family transcriptional regulator</fullName>
    </submittedName>
</protein>
<name>A0ABV8U4V1_9ACTN</name>
<dbReference type="EMBL" id="JBHSDK010000061">
    <property type="protein sequence ID" value="MFC4337834.1"/>
    <property type="molecule type" value="Genomic_DNA"/>
</dbReference>
<evidence type="ECO:0000256" key="1">
    <source>
        <dbReference type="ARBA" id="ARBA00023015"/>
    </source>
</evidence>
<keyword evidence="3" id="KW-0804">Transcription</keyword>
<dbReference type="InterPro" id="IPR001647">
    <property type="entry name" value="HTH_TetR"/>
</dbReference>
<feature type="DNA-binding region" description="H-T-H motif" evidence="4">
    <location>
        <begin position="28"/>
        <end position="47"/>
    </location>
</feature>
<dbReference type="InterPro" id="IPR050109">
    <property type="entry name" value="HTH-type_TetR-like_transc_reg"/>
</dbReference>
<evidence type="ECO:0000313" key="6">
    <source>
        <dbReference type="EMBL" id="MFC4337834.1"/>
    </source>
</evidence>
<organism evidence="6 7">
    <name type="scientific">Salininema proteolyticum</name>
    <dbReference type="NCBI Taxonomy" id="1607685"/>
    <lineage>
        <taxon>Bacteria</taxon>
        <taxon>Bacillati</taxon>
        <taxon>Actinomycetota</taxon>
        <taxon>Actinomycetes</taxon>
        <taxon>Glycomycetales</taxon>
        <taxon>Glycomycetaceae</taxon>
        <taxon>Salininema</taxon>
    </lineage>
</organism>
<evidence type="ECO:0000259" key="5">
    <source>
        <dbReference type="PROSITE" id="PS50977"/>
    </source>
</evidence>
<evidence type="ECO:0000256" key="4">
    <source>
        <dbReference type="PROSITE-ProRule" id="PRU00335"/>
    </source>
</evidence>
<comment type="caution">
    <text evidence="6">The sequence shown here is derived from an EMBL/GenBank/DDBJ whole genome shotgun (WGS) entry which is preliminary data.</text>
</comment>
<dbReference type="InterPro" id="IPR025996">
    <property type="entry name" value="MT1864/Rv1816-like_C"/>
</dbReference>
<keyword evidence="1" id="KW-0805">Transcription regulation</keyword>
<evidence type="ECO:0000256" key="2">
    <source>
        <dbReference type="ARBA" id="ARBA00023125"/>
    </source>
</evidence>
<dbReference type="Pfam" id="PF13305">
    <property type="entry name" value="TetR_C_33"/>
    <property type="match status" value="1"/>
</dbReference>